<comment type="caution">
    <text evidence="2">The sequence shown here is derived from an EMBL/GenBank/DDBJ whole genome shotgun (WGS) entry which is preliminary data.</text>
</comment>
<evidence type="ECO:0000313" key="2">
    <source>
        <dbReference type="EMBL" id="GFH06883.1"/>
    </source>
</evidence>
<keyword evidence="3" id="KW-1185">Reference proteome</keyword>
<dbReference type="AlphaFoldDB" id="A0A699Y9Z6"/>
<organism evidence="2 3">
    <name type="scientific">Haematococcus lacustris</name>
    <name type="common">Green alga</name>
    <name type="synonym">Haematococcus pluvialis</name>
    <dbReference type="NCBI Taxonomy" id="44745"/>
    <lineage>
        <taxon>Eukaryota</taxon>
        <taxon>Viridiplantae</taxon>
        <taxon>Chlorophyta</taxon>
        <taxon>core chlorophytes</taxon>
        <taxon>Chlorophyceae</taxon>
        <taxon>CS clade</taxon>
        <taxon>Chlamydomonadales</taxon>
        <taxon>Haematococcaceae</taxon>
        <taxon>Haematococcus</taxon>
    </lineage>
</organism>
<dbReference type="InterPro" id="IPR029903">
    <property type="entry name" value="RmlD-like-bd"/>
</dbReference>
<name>A0A699Y9Z6_HAELA</name>
<dbReference type="Gene3D" id="3.40.50.720">
    <property type="entry name" value="NAD(P)-binding Rossmann-like Domain"/>
    <property type="match status" value="1"/>
</dbReference>
<gene>
    <name evidence="2" type="ORF">HaLaN_01598</name>
</gene>
<dbReference type="Pfam" id="PF04321">
    <property type="entry name" value="RmlD_sub_bind"/>
    <property type="match status" value="1"/>
</dbReference>
<reference evidence="2 3" key="1">
    <citation type="submission" date="2020-02" db="EMBL/GenBank/DDBJ databases">
        <title>Draft genome sequence of Haematococcus lacustris strain NIES-144.</title>
        <authorList>
            <person name="Morimoto D."/>
            <person name="Nakagawa S."/>
            <person name="Yoshida T."/>
            <person name="Sawayama S."/>
        </authorList>
    </citation>
    <scope>NUCLEOTIDE SEQUENCE [LARGE SCALE GENOMIC DNA]</scope>
    <source>
        <strain evidence="2 3">NIES-144</strain>
    </source>
</reference>
<accession>A0A699Y9Z6</accession>
<feature type="domain" description="RmlD-like substrate binding" evidence="1">
    <location>
        <begin position="27"/>
        <end position="78"/>
    </location>
</feature>
<sequence>MARLDYPYATTLSTQAAHHYNMVVAKRAVYDGSRPHWKETDPCRPVNAYGRSKLEAEQLIQAAEPGPWVLGLAASYSPGSKPLLSVAGSTADWAPWGLLNRSPCPPIAKVPRGGLVTQGCHMRPCTSALYHLYWVAT</sequence>
<dbReference type="Proteomes" id="UP000485058">
    <property type="component" value="Unassembled WGS sequence"/>
</dbReference>
<dbReference type="InterPro" id="IPR036291">
    <property type="entry name" value="NAD(P)-bd_dom_sf"/>
</dbReference>
<dbReference type="SUPFAM" id="SSF51735">
    <property type="entry name" value="NAD(P)-binding Rossmann-fold domains"/>
    <property type="match status" value="1"/>
</dbReference>
<proteinExistence type="predicted"/>
<protein>
    <submittedName>
        <fullName evidence="2">RmlD_sub_bind domain-containing protein</fullName>
    </submittedName>
</protein>
<evidence type="ECO:0000259" key="1">
    <source>
        <dbReference type="Pfam" id="PF04321"/>
    </source>
</evidence>
<evidence type="ECO:0000313" key="3">
    <source>
        <dbReference type="Proteomes" id="UP000485058"/>
    </source>
</evidence>
<dbReference type="EMBL" id="BLLF01000061">
    <property type="protein sequence ID" value="GFH06883.1"/>
    <property type="molecule type" value="Genomic_DNA"/>
</dbReference>